<feature type="transmembrane region" description="Helical" evidence="17">
    <location>
        <begin position="505"/>
        <end position="523"/>
    </location>
</feature>
<evidence type="ECO:0000256" key="14">
    <source>
        <dbReference type="ARBA" id="ARBA00023211"/>
    </source>
</evidence>
<keyword evidence="10" id="KW-0479">Metal-binding</keyword>
<feature type="transmembrane region" description="Helical" evidence="17">
    <location>
        <begin position="311"/>
        <end position="328"/>
    </location>
</feature>
<dbReference type="PANTHER" id="PTHR13872:SF1">
    <property type="entry name" value="DOLICHYL-DIPHOSPHOOLIGOSACCHARIDE--PROTEIN GLYCOSYLTRANSFERASE SUBUNIT STT3B"/>
    <property type="match status" value="1"/>
</dbReference>
<gene>
    <name evidence="20" type="ORF">EI982_08630</name>
</gene>
<dbReference type="KEGG" id="hra:EI982_08630"/>
<dbReference type="InterPro" id="IPR048307">
    <property type="entry name" value="STT3_N"/>
</dbReference>
<dbReference type="AlphaFoldDB" id="A0A6B9FEJ5"/>
<evidence type="ECO:0000256" key="9">
    <source>
        <dbReference type="ARBA" id="ARBA00022692"/>
    </source>
</evidence>
<dbReference type="EC" id="2.4.99.21" evidence="6"/>
<feature type="transmembrane region" description="Helical" evidence="17">
    <location>
        <begin position="585"/>
        <end position="606"/>
    </location>
</feature>
<keyword evidence="13 17" id="KW-0472">Membrane</keyword>
<dbReference type="Gene3D" id="2.60.40.3390">
    <property type="match status" value="1"/>
</dbReference>
<feature type="transmembrane region" description="Helical" evidence="17">
    <location>
        <begin position="418"/>
        <end position="438"/>
    </location>
</feature>
<sequence>MRPFLIWNLNGDDQSILNHVSAGFIPFFLPPERMVAIRELTQSFLEDYPDSEEALHTILELDKQGTWTFDDVPLDSGVFGEIVSRGIVEQADDGYQLADRQAVQAVLERDEDTETVTHNRALPSITFPQIEPLVLGPVFGALLFLLLSRIFTYPSVFRDGVVVLPGNDPYFYRYWIETLLAQSAGSTTLQTLFTLPAEISYGEPFLIAVLWLGTEILGGSVSDAGVVLAWYPVLSAVTVGAIVYLLGTRVFADRRVGVAAVVMLALIPAHALRTSVGFADHHAFDFLWLAVTMFALVFLADRPTSSVRESMTGIVLLGVGITGQTLAWEAGPLLLLPVGIYVAISSMAALQQNRSPLYIGYPILIGLGGGAVLTYLIHLELGWHTPVVATVPAILTMGSCGAILLSEVAWRTDRSSKLLATIELLLLGAGGAILPQVFPDLAKGLDRGIAFLLETEGIAETMSLVSGDLGSIFGPALLFGWILFLALPYLSWVTFRIYHDIDEKALVPVVYAWFLLGLALIQVRFAGELSIPIALFAGLGFIHLLSRLELARPILWDTTPSQQSTTTRNPTQHPMSIAQFPDRDTIVPLAVVFLLVGSLSFAMVPIKMNQPSISETEYQAASWMDEYAATQGWSYPENYVFSPWGKNRMYNYFVSGDARSYSYAQTNYADFLVATDGSAWYRTLRERTGFIVTRDSPYQHDDFDQESIQTRLHTHYGSATTSTPGLSHYRAVYVSDDTSLKIFTLVPGAQIAGTAPPGTELTVTTNQSVTGTSFTYTRTVRTDANGDYTITVPYPGTYTVDGTRVQVPETAVRQNETVRVDTQ</sequence>
<name>A0A6B9FEJ5_9EURY</name>
<dbReference type="UniPathway" id="UPA00378"/>
<feature type="transmembrane region" description="Helical" evidence="17">
    <location>
        <begin position="228"/>
        <end position="246"/>
    </location>
</feature>
<evidence type="ECO:0000256" key="8">
    <source>
        <dbReference type="ARBA" id="ARBA00022679"/>
    </source>
</evidence>
<keyword evidence="11" id="KW-0460">Magnesium</keyword>
<comment type="pathway">
    <text evidence="4">Protein modification; protein glycosylation.</text>
</comment>
<evidence type="ECO:0000256" key="3">
    <source>
        <dbReference type="ARBA" id="ARBA00004651"/>
    </source>
</evidence>
<protein>
    <recommendedName>
        <fullName evidence="6">dolichyl-phosphooligosaccharide-protein glycotransferase</fullName>
        <ecNumber evidence="6">2.4.99.21</ecNumber>
    </recommendedName>
    <alternativeName>
        <fullName evidence="15">Oligosaccharyl transferase</fullName>
    </alternativeName>
</protein>
<evidence type="ECO:0000256" key="11">
    <source>
        <dbReference type="ARBA" id="ARBA00022842"/>
    </source>
</evidence>
<evidence type="ECO:0000313" key="20">
    <source>
        <dbReference type="EMBL" id="QGX94849.1"/>
    </source>
</evidence>
<keyword evidence="21" id="KW-1185">Reference proteome</keyword>
<evidence type="ECO:0000256" key="15">
    <source>
        <dbReference type="ARBA" id="ARBA00030679"/>
    </source>
</evidence>
<dbReference type="GO" id="GO:0005886">
    <property type="term" value="C:plasma membrane"/>
    <property type="evidence" value="ECO:0007669"/>
    <property type="project" value="UniProtKB-SubCell"/>
</dbReference>
<feature type="transmembrane region" description="Helical" evidence="17">
    <location>
        <begin position="529"/>
        <end position="546"/>
    </location>
</feature>
<evidence type="ECO:0000256" key="16">
    <source>
        <dbReference type="ARBA" id="ARBA00034066"/>
    </source>
</evidence>
<evidence type="ECO:0000259" key="18">
    <source>
        <dbReference type="Pfam" id="PF02516"/>
    </source>
</evidence>
<evidence type="ECO:0000256" key="12">
    <source>
        <dbReference type="ARBA" id="ARBA00022989"/>
    </source>
</evidence>
<evidence type="ECO:0000256" key="5">
    <source>
        <dbReference type="ARBA" id="ARBA00010810"/>
    </source>
</evidence>
<dbReference type="Pfam" id="PF02516">
    <property type="entry name" value="STT3"/>
    <property type="match status" value="1"/>
</dbReference>
<keyword evidence="12 17" id="KW-1133">Transmembrane helix</keyword>
<feature type="transmembrane region" description="Helical" evidence="17">
    <location>
        <begin position="258"/>
        <end position="276"/>
    </location>
</feature>
<evidence type="ECO:0000256" key="1">
    <source>
        <dbReference type="ARBA" id="ARBA00001936"/>
    </source>
</evidence>
<feature type="transmembrane region" description="Helical" evidence="17">
    <location>
        <begin position="357"/>
        <end position="377"/>
    </location>
</feature>
<reference evidence="20 21" key="1">
    <citation type="submission" date="2018-12" db="EMBL/GenBank/DDBJ databases">
        <title>Complete genome sequence of Haloplanus rallus MBLA0036.</title>
        <authorList>
            <person name="Nam Y.-d."/>
            <person name="Kang J."/>
            <person name="Chung W.-H."/>
            <person name="Park Y.S."/>
        </authorList>
    </citation>
    <scope>NUCLEOTIDE SEQUENCE [LARGE SCALE GENOMIC DNA]</scope>
    <source>
        <strain evidence="20 21">MBLA0036</strain>
    </source>
</reference>
<dbReference type="PANTHER" id="PTHR13872">
    <property type="entry name" value="DOLICHYL-DIPHOSPHOOLIGOSACCHARIDE--PROTEIN GLYCOSYLTRANSFERASE SUBUNIT"/>
    <property type="match status" value="1"/>
</dbReference>
<feature type="domain" description="Oligosaccharyl transferase STT3 N-terminal" evidence="18">
    <location>
        <begin position="159"/>
        <end position="351"/>
    </location>
</feature>
<evidence type="ECO:0000259" key="19">
    <source>
        <dbReference type="Pfam" id="PF18079"/>
    </source>
</evidence>
<keyword evidence="7" id="KW-0328">Glycosyltransferase</keyword>
<comment type="similarity">
    <text evidence="5">Belongs to the STT3 family.</text>
</comment>
<dbReference type="GO" id="GO:0004576">
    <property type="term" value="F:oligosaccharyl transferase activity"/>
    <property type="evidence" value="ECO:0007669"/>
    <property type="project" value="InterPro"/>
</dbReference>
<feature type="domain" description="Archaeal glycosylation protein B peripheral" evidence="19">
    <location>
        <begin position="748"/>
        <end position="806"/>
    </location>
</feature>
<evidence type="ECO:0000256" key="4">
    <source>
        <dbReference type="ARBA" id="ARBA00004922"/>
    </source>
</evidence>
<feature type="transmembrane region" description="Helical" evidence="17">
    <location>
        <begin position="472"/>
        <end position="493"/>
    </location>
</feature>
<dbReference type="EMBL" id="CP034345">
    <property type="protein sequence ID" value="QGX94849.1"/>
    <property type="molecule type" value="Genomic_DNA"/>
</dbReference>
<feature type="transmembrane region" description="Helical" evidence="17">
    <location>
        <begin position="334"/>
        <end position="350"/>
    </location>
</feature>
<comment type="subcellular location">
    <subcellularLocation>
        <location evidence="3">Cell membrane</location>
        <topology evidence="3">Multi-pass membrane protein</topology>
    </subcellularLocation>
</comment>
<comment type="cofactor">
    <cofactor evidence="1">
        <name>Mn(2+)</name>
        <dbReference type="ChEBI" id="CHEBI:29035"/>
    </cofactor>
</comment>
<keyword evidence="14" id="KW-0464">Manganese</keyword>
<dbReference type="GO" id="GO:0046872">
    <property type="term" value="F:metal ion binding"/>
    <property type="evidence" value="ECO:0007669"/>
    <property type="project" value="UniProtKB-KW"/>
</dbReference>
<keyword evidence="9 17" id="KW-0812">Transmembrane</keyword>
<comment type="cofactor">
    <cofactor evidence="2">
        <name>Mg(2+)</name>
        <dbReference type="ChEBI" id="CHEBI:18420"/>
    </cofactor>
</comment>
<dbReference type="Pfam" id="PF18079">
    <property type="entry name" value="AglB_L1"/>
    <property type="match status" value="1"/>
</dbReference>
<evidence type="ECO:0000256" key="13">
    <source>
        <dbReference type="ARBA" id="ARBA00023136"/>
    </source>
</evidence>
<evidence type="ECO:0000313" key="21">
    <source>
        <dbReference type="Proteomes" id="UP000428325"/>
    </source>
</evidence>
<evidence type="ECO:0000256" key="10">
    <source>
        <dbReference type="ARBA" id="ARBA00022723"/>
    </source>
</evidence>
<accession>A0A6B9FEJ5</accession>
<evidence type="ECO:0000256" key="6">
    <source>
        <dbReference type="ARBA" id="ARBA00012602"/>
    </source>
</evidence>
<dbReference type="InterPro" id="IPR003674">
    <property type="entry name" value="Oligo_trans_STT3"/>
</dbReference>
<evidence type="ECO:0000256" key="7">
    <source>
        <dbReference type="ARBA" id="ARBA00022676"/>
    </source>
</evidence>
<organism evidence="20 21">
    <name type="scientific">Haloplanus rallus</name>
    <dbReference type="NCBI Taxonomy" id="1816183"/>
    <lineage>
        <taxon>Archaea</taxon>
        <taxon>Methanobacteriati</taxon>
        <taxon>Methanobacteriota</taxon>
        <taxon>Stenosarchaea group</taxon>
        <taxon>Halobacteria</taxon>
        <taxon>Halobacteriales</taxon>
        <taxon>Haloferacaceae</taxon>
        <taxon>Haloplanus</taxon>
    </lineage>
</organism>
<dbReference type="Proteomes" id="UP000428325">
    <property type="component" value="Chromosome"/>
</dbReference>
<evidence type="ECO:0000256" key="2">
    <source>
        <dbReference type="ARBA" id="ARBA00001946"/>
    </source>
</evidence>
<dbReference type="InterPro" id="IPR041154">
    <property type="entry name" value="AglB_P1"/>
</dbReference>
<feature type="transmembrane region" description="Helical" evidence="17">
    <location>
        <begin position="383"/>
        <end position="406"/>
    </location>
</feature>
<keyword evidence="8" id="KW-0808">Transferase</keyword>
<comment type="catalytic activity">
    <reaction evidence="16">
        <text>an archaeal dolichyl phosphooligosaccharide + [protein]-L-asparagine = an archaeal dolichyl phosphate + a glycoprotein with the oligosaccharide chain attached by N-beta-D-glycosyl linkage to a protein L-asparagine.</text>
        <dbReference type="EC" id="2.4.99.21"/>
    </reaction>
</comment>
<proteinExistence type="inferred from homology"/>
<evidence type="ECO:0000256" key="17">
    <source>
        <dbReference type="SAM" id="Phobius"/>
    </source>
</evidence>
<feature type="transmembrane region" description="Helical" evidence="17">
    <location>
        <begin position="282"/>
        <end position="299"/>
    </location>
</feature>